<evidence type="ECO:0000313" key="1">
    <source>
        <dbReference type="EMBL" id="KAG5627691.1"/>
    </source>
</evidence>
<organism evidence="1 2">
    <name type="scientific">Solanum commersonii</name>
    <name type="common">Commerson's wild potato</name>
    <name type="synonym">Commerson's nightshade</name>
    <dbReference type="NCBI Taxonomy" id="4109"/>
    <lineage>
        <taxon>Eukaryota</taxon>
        <taxon>Viridiplantae</taxon>
        <taxon>Streptophyta</taxon>
        <taxon>Embryophyta</taxon>
        <taxon>Tracheophyta</taxon>
        <taxon>Spermatophyta</taxon>
        <taxon>Magnoliopsida</taxon>
        <taxon>eudicotyledons</taxon>
        <taxon>Gunneridae</taxon>
        <taxon>Pentapetalae</taxon>
        <taxon>asterids</taxon>
        <taxon>lamiids</taxon>
        <taxon>Solanales</taxon>
        <taxon>Solanaceae</taxon>
        <taxon>Solanoideae</taxon>
        <taxon>Solaneae</taxon>
        <taxon>Solanum</taxon>
    </lineage>
</organism>
<accession>A0A9J6ATS7</accession>
<proteinExistence type="predicted"/>
<protein>
    <submittedName>
        <fullName evidence="1">Uncharacterized protein</fullName>
    </submittedName>
</protein>
<name>A0A9J6ATS7_SOLCO</name>
<gene>
    <name evidence="1" type="ORF">H5410_012909</name>
</gene>
<dbReference type="OrthoDB" id="1729074at2759"/>
<dbReference type="AlphaFoldDB" id="A0A9J6ATS7"/>
<evidence type="ECO:0000313" key="2">
    <source>
        <dbReference type="Proteomes" id="UP000824120"/>
    </source>
</evidence>
<dbReference type="EMBL" id="JACXVP010000002">
    <property type="protein sequence ID" value="KAG5627691.1"/>
    <property type="molecule type" value="Genomic_DNA"/>
</dbReference>
<comment type="caution">
    <text evidence="1">The sequence shown here is derived from an EMBL/GenBank/DDBJ whole genome shotgun (WGS) entry which is preliminary data.</text>
</comment>
<reference evidence="1 2" key="1">
    <citation type="submission" date="2020-09" db="EMBL/GenBank/DDBJ databases">
        <title>De no assembly of potato wild relative species, Solanum commersonii.</title>
        <authorList>
            <person name="Cho K."/>
        </authorList>
    </citation>
    <scope>NUCLEOTIDE SEQUENCE [LARGE SCALE GENOMIC DNA]</scope>
    <source>
        <strain evidence="1">LZ3.2</strain>
        <tissue evidence="1">Leaf</tissue>
    </source>
</reference>
<dbReference type="Proteomes" id="UP000824120">
    <property type="component" value="Chromosome 2"/>
</dbReference>
<keyword evidence="2" id="KW-1185">Reference proteome</keyword>
<sequence>MIRKWNTKEKLADLYCTRKFNVKGRYMSILSLQGNERSVLIIPELALNAGWNDIAFKIEMFIKCSNLLINAEPFRAYKEDYPYARVWQRVNEIFALEPWGIKGNGLLNRCIVGLFGQEIAEKVTLAENMFLFEFRNRNMVEQTLKKE</sequence>